<evidence type="ECO:0000256" key="3">
    <source>
        <dbReference type="ARBA" id="ARBA00022448"/>
    </source>
</evidence>
<dbReference type="CDD" id="cd00454">
    <property type="entry name" value="TrHb1_N"/>
    <property type="match status" value="1"/>
</dbReference>
<sequence length="130" mass="14550">MNQTEPKVSPFDRIGGAPGANQVVGQFYRRVFADPTLRSYFEGVALEKLQRMQSEFFSAALGGPSTYSGRAMHHAHQGLHIKPQQFQAFVGHLFETLKEHDLTEDERYAIIARINTYADDIFSTGIASSE</sequence>
<keyword evidence="7 8" id="KW-0408">Iron</keyword>
<evidence type="ECO:0000256" key="2">
    <source>
        <dbReference type="ARBA" id="ARBA00009660"/>
    </source>
</evidence>
<dbReference type="Proteomes" id="UP001596114">
    <property type="component" value="Unassembled WGS sequence"/>
</dbReference>
<evidence type="ECO:0000256" key="7">
    <source>
        <dbReference type="ARBA" id="ARBA00023004"/>
    </source>
</evidence>
<keyword evidence="6 8" id="KW-0479">Metal-binding</keyword>
<dbReference type="Pfam" id="PF01152">
    <property type="entry name" value="Bac_globin"/>
    <property type="match status" value="1"/>
</dbReference>
<keyword evidence="4 8" id="KW-0349">Heme</keyword>
<name>A0ABW0QK48_9GAMM</name>
<comment type="cofactor">
    <cofactor evidence="1 8">
        <name>heme</name>
        <dbReference type="ChEBI" id="CHEBI:30413"/>
    </cofactor>
</comment>
<organism evidence="9 10">
    <name type="scientific">Rhodanobacter ginsengisoli</name>
    <dbReference type="NCBI Taxonomy" id="418646"/>
    <lineage>
        <taxon>Bacteria</taxon>
        <taxon>Pseudomonadati</taxon>
        <taxon>Pseudomonadota</taxon>
        <taxon>Gammaproteobacteria</taxon>
        <taxon>Lysobacterales</taxon>
        <taxon>Rhodanobacteraceae</taxon>
        <taxon>Rhodanobacter</taxon>
    </lineage>
</organism>
<dbReference type="RefSeq" id="WP_377318308.1">
    <property type="nucleotide sequence ID" value="NZ_JBHSNF010000001.1"/>
</dbReference>
<comment type="caution">
    <text evidence="9">The sequence shown here is derived from an EMBL/GenBank/DDBJ whole genome shotgun (WGS) entry which is preliminary data.</text>
</comment>
<gene>
    <name evidence="9" type="ORF">ACFPPA_06195</name>
</gene>
<dbReference type="EMBL" id="JBHSNF010000001">
    <property type="protein sequence ID" value="MFC5525329.1"/>
    <property type="molecule type" value="Genomic_DNA"/>
</dbReference>
<evidence type="ECO:0000256" key="6">
    <source>
        <dbReference type="ARBA" id="ARBA00022723"/>
    </source>
</evidence>
<keyword evidence="3 8" id="KW-0813">Transport</keyword>
<evidence type="ECO:0000256" key="1">
    <source>
        <dbReference type="ARBA" id="ARBA00001971"/>
    </source>
</evidence>
<reference evidence="10" key="1">
    <citation type="journal article" date="2019" name="Int. J. Syst. Evol. Microbiol.">
        <title>The Global Catalogue of Microorganisms (GCM) 10K type strain sequencing project: providing services to taxonomists for standard genome sequencing and annotation.</title>
        <authorList>
            <consortium name="The Broad Institute Genomics Platform"/>
            <consortium name="The Broad Institute Genome Sequencing Center for Infectious Disease"/>
            <person name="Wu L."/>
            <person name="Ma J."/>
        </authorList>
    </citation>
    <scope>NUCLEOTIDE SEQUENCE [LARGE SCALE GENOMIC DNA]</scope>
    <source>
        <strain evidence="10">CGMCC 1.16619</strain>
    </source>
</reference>
<dbReference type="SUPFAM" id="SSF46458">
    <property type="entry name" value="Globin-like"/>
    <property type="match status" value="1"/>
</dbReference>
<dbReference type="PROSITE" id="PS01213">
    <property type="entry name" value="GLOBIN_FAM_2"/>
    <property type="match status" value="1"/>
</dbReference>
<keyword evidence="5 8" id="KW-0561">Oxygen transport</keyword>
<dbReference type="Gene3D" id="1.10.490.10">
    <property type="entry name" value="Globins"/>
    <property type="match status" value="1"/>
</dbReference>
<keyword evidence="10" id="KW-1185">Reference proteome</keyword>
<evidence type="ECO:0000256" key="4">
    <source>
        <dbReference type="ARBA" id="ARBA00022617"/>
    </source>
</evidence>
<dbReference type="InterPro" id="IPR019795">
    <property type="entry name" value="Globin_bac-like_CS"/>
</dbReference>
<proteinExistence type="inferred from homology"/>
<dbReference type="InterPro" id="IPR012292">
    <property type="entry name" value="Globin/Proto"/>
</dbReference>
<dbReference type="InterPro" id="IPR016339">
    <property type="entry name" value="Hemoglobin_trunc_I"/>
</dbReference>
<dbReference type="InterPro" id="IPR009050">
    <property type="entry name" value="Globin-like_sf"/>
</dbReference>
<dbReference type="InterPro" id="IPR001486">
    <property type="entry name" value="Hemoglobin_trunc"/>
</dbReference>
<evidence type="ECO:0000313" key="10">
    <source>
        <dbReference type="Proteomes" id="UP001596114"/>
    </source>
</evidence>
<evidence type="ECO:0000313" key="9">
    <source>
        <dbReference type="EMBL" id="MFC5525329.1"/>
    </source>
</evidence>
<evidence type="ECO:0000256" key="8">
    <source>
        <dbReference type="PIRNR" id="PIRNR002030"/>
    </source>
</evidence>
<accession>A0ABW0QK48</accession>
<dbReference type="PIRSF" id="PIRSF002030">
    <property type="entry name" value="Globin_Protozoa/Cyanobacteria"/>
    <property type="match status" value="1"/>
</dbReference>
<protein>
    <recommendedName>
        <fullName evidence="8">Group 1 truncated hemoglobin</fullName>
    </recommendedName>
</protein>
<comment type="similarity">
    <text evidence="2 8">Belongs to the truncated hemoglobin family. Group I subfamily.</text>
</comment>
<evidence type="ECO:0000256" key="5">
    <source>
        <dbReference type="ARBA" id="ARBA00022621"/>
    </source>
</evidence>